<evidence type="ECO:0000313" key="3">
    <source>
        <dbReference type="Proteomes" id="UP000002640"/>
    </source>
</evidence>
<feature type="chain" id="PRO_5003471577" evidence="1">
    <location>
        <begin position="17"/>
        <end position="238"/>
    </location>
</feature>
<evidence type="ECO:0000313" key="2">
    <source>
        <dbReference type="EMBL" id="EGZ26250.1"/>
    </source>
</evidence>
<dbReference type="EMBL" id="JH159152">
    <property type="protein sequence ID" value="EGZ26250.1"/>
    <property type="molecule type" value="Genomic_DNA"/>
</dbReference>
<accession>G4YYV8</accession>
<dbReference type="AlphaFoldDB" id="G4YYV8"/>
<protein>
    <submittedName>
        <fullName evidence="2">Uncharacterized protein</fullName>
    </submittedName>
</protein>
<dbReference type="InParanoid" id="G4YYV8"/>
<gene>
    <name evidence="2" type="ORF">PHYSODRAFT_478433</name>
</gene>
<dbReference type="STRING" id="1094619.G4YYV8"/>
<sequence>MFRLLNVLFSIRFCDIFLTIGNQLRREELDQGGSTFWLDVAAACCSDTREFDIIISDDGIFEGIDASFKMAHSAAKLKRMWKEVSSNFARAEAGSRVSGQGSHDFWDFSNGRADVFYLDRWCEYRQSAREFRAANVYAEDEEDSTMEGEERCQQVNRKRRRGSQSDAVATILECVNDLLDLETNESSKTQEDTWIVQNYTFKSNVQLRSFRPCMLCWIATPSDAATLGAASRVYRTGT</sequence>
<organism evidence="2 3">
    <name type="scientific">Phytophthora sojae (strain P6497)</name>
    <name type="common">Soybean stem and root rot agent</name>
    <name type="synonym">Phytophthora megasperma f. sp. glycines</name>
    <dbReference type="NCBI Taxonomy" id="1094619"/>
    <lineage>
        <taxon>Eukaryota</taxon>
        <taxon>Sar</taxon>
        <taxon>Stramenopiles</taxon>
        <taxon>Oomycota</taxon>
        <taxon>Peronosporomycetes</taxon>
        <taxon>Peronosporales</taxon>
        <taxon>Peronosporaceae</taxon>
        <taxon>Phytophthora</taxon>
    </lineage>
</organism>
<reference evidence="2 3" key="1">
    <citation type="journal article" date="2006" name="Science">
        <title>Phytophthora genome sequences uncover evolutionary origins and mechanisms of pathogenesis.</title>
        <authorList>
            <person name="Tyler B.M."/>
            <person name="Tripathy S."/>
            <person name="Zhang X."/>
            <person name="Dehal P."/>
            <person name="Jiang R.H."/>
            <person name="Aerts A."/>
            <person name="Arredondo F.D."/>
            <person name="Baxter L."/>
            <person name="Bensasson D."/>
            <person name="Beynon J.L."/>
            <person name="Chapman J."/>
            <person name="Damasceno C.M."/>
            <person name="Dorrance A.E."/>
            <person name="Dou D."/>
            <person name="Dickerman A.W."/>
            <person name="Dubchak I.L."/>
            <person name="Garbelotto M."/>
            <person name="Gijzen M."/>
            <person name="Gordon S.G."/>
            <person name="Govers F."/>
            <person name="Grunwald N.J."/>
            <person name="Huang W."/>
            <person name="Ivors K.L."/>
            <person name="Jones R.W."/>
            <person name="Kamoun S."/>
            <person name="Krampis K."/>
            <person name="Lamour K.H."/>
            <person name="Lee M.K."/>
            <person name="McDonald W.H."/>
            <person name="Medina M."/>
            <person name="Meijer H.J."/>
            <person name="Nordberg E.K."/>
            <person name="Maclean D.J."/>
            <person name="Ospina-Giraldo M.D."/>
            <person name="Morris P.F."/>
            <person name="Phuntumart V."/>
            <person name="Putnam N.H."/>
            <person name="Rash S."/>
            <person name="Rose J.K."/>
            <person name="Sakihama Y."/>
            <person name="Salamov A.A."/>
            <person name="Savidor A."/>
            <person name="Scheuring C.F."/>
            <person name="Smith B.M."/>
            <person name="Sobral B.W."/>
            <person name="Terry A."/>
            <person name="Torto-Alalibo T.A."/>
            <person name="Win J."/>
            <person name="Xu Z."/>
            <person name="Zhang H."/>
            <person name="Grigoriev I.V."/>
            <person name="Rokhsar D.S."/>
            <person name="Boore J.L."/>
        </authorList>
    </citation>
    <scope>NUCLEOTIDE SEQUENCE [LARGE SCALE GENOMIC DNA]</scope>
    <source>
        <strain evidence="2 3">P6497</strain>
    </source>
</reference>
<dbReference type="KEGG" id="psoj:PHYSODRAFT_478433"/>
<keyword evidence="1" id="KW-0732">Signal</keyword>
<dbReference type="GeneID" id="20655002"/>
<dbReference type="RefSeq" id="XP_009521538.1">
    <property type="nucleotide sequence ID" value="XM_009523243.1"/>
</dbReference>
<feature type="signal peptide" evidence="1">
    <location>
        <begin position="1"/>
        <end position="16"/>
    </location>
</feature>
<dbReference type="Proteomes" id="UP000002640">
    <property type="component" value="Unassembled WGS sequence"/>
</dbReference>
<dbReference type="OMA" id="CWIATPS"/>
<name>G4YYV8_PHYSP</name>
<keyword evidence="3" id="KW-1185">Reference proteome</keyword>
<proteinExistence type="predicted"/>
<evidence type="ECO:0000256" key="1">
    <source>
        <dbReference type="SAM" id="SignalP"/>
    </source>
</evidence>